<dbReference type="Proteomes" id="UP000549617">
    <property type="component" value="Unassembled WGS sequence"/>
</dbReference>
<evidence type="ECO:0000313" key="3">
    <source>
        <dbReference type="Proteomes" id="UP000549617"/>
    </source>
</evidence>
<evidence type="ECO:0000259" key="1">
    <source>
        <dbReference type="PROSITE" id="PS51819"/>
    </source>
</evidence>
<dbReference type="Gene3D" id="3.10.180.10">
    <property type="entry name" value="2,3-Dihydroxybiphenyl 1,2-Dioxygenase, domain 1"/>
    <property type="match status" value="1"/>
</dbReference>
<reference evidence="2 3" key="1">
    <citation type="submission" date="2020-08" db="EMBL/GenBank/DDBJ databases">
        <title>Genomic Encyclopedia of Type Strains, Phase IV (KMG-IV): sequencing the most valuable type-strain genomes for metagenomic binning, comparative biology and taxonomic classification.</title>
        <authorList>
            <person name="Goeker M."/>
        </authorList>
    </citation>
    <scope>NUCLEOTIDE SEQUENCE [LARGE SCALE GENOMIC DNA]</scope>
    <source>
        <strain evidence="2 3">DSM 25079</strain>
    </source>
</reference>
<feature type="domain" description="VOC" evidence="1">
    <location>
        <begin position="242"/>
        <end position="393"/>
    </location>
</feature>
<dbReference type="PROSITE" id="PS51819">
    <property type="entry name" value="VOC"/>
    <property type="match status" value="1"/>
</dbReference>
<accession>A0A7W9AL76</accession>
<protein>
    <recommendedName>
        <fullName evidence="1">VOC domain-containing protein</fullName>
    </recommendedName>
</protein>
<evidence type="ECO:0000313" key="2">
    <source>
        <dbReference type="EMBL" id="MBB5687720.1"/>
    </source>
</evidence>
<dbReference type="InterPro" id="IPR029068">
    <property type="entry name" value="Glyas_Bleomycin-R_OHBP_Dase"/>
</dbReference>
<comment type="caution">
    <text evidence="2">The sequence shown here is derived from an EMBL/GenBank/DDBJ whole genome shotgun (WGS) entry which is preliminary data.</text>
</comment>
<dbReference type="EMBL" id="JACIJC010000008">
    <property type="protein sequence ID" value="MBB5687720.1"/>
    <property type="molecule type" value="Genomic_DNA"/>
</dbReference>
<gene>
    <name evidence="2" type="ORF">FHS49_003766</name>
</gene>
<proteinExistence type="predicted"/>
<keyword evidence="3" id="KW-1185">Reference proteome</keyword>
<dbReference type="InterPro" id="IPR037523">
    <property type="entry name" value="VOC_core"/>
</dbReference>
<name>A0A7W9AL76_9SPHN</name>
<dbReference type="AlphaFoldDB" id="A0A7W9AL76"/>
<sequence>MIENCIEEGRGCHRIVHLSFSTNHRARSAGQTSAEARFFVRRTQKGIVVSRTHHPSETDGCWRLGFHDSANRPEGKYMYGISEAVLSVFDIDRACAPLVQAAGYGRTDLPDCPPEQMLAWHVPAGCTRIEQTLLTPPHDSRGRIRVVKFHGVDQDLIRPSQRIWDSGGIFDLDVFSSDARALYRRLQREHGWSAFGEPVDYVMGEFDVTQVVATGPDGLNLAIIQPHRPPSFPLPSLDPMSRVFNSTQLVRDFDAAMGFYQDILGWKPLMAMDIDDSVEPGADVLGLPMPYAQHCKRRVGIVHPTGSNDGSIELIEIADMQGRDYADRAIAPNVGLLTMRLNMPSPAAYAQEIVARGGVLYTAPIRLEIAPFGMIEMFSIRAPDGAILEFVADIGDQDTA</sequence>
<organism evidence="2 3">
    <name type="scientific">Sphingobium boeckii</name>
    <dbReference type="NCBI Taxonomy" id="1082345"/>
    <lineage>
        <taxon>Bacteria</taxon>
        <taxon>Pseudomonadati</taxon>
        <taxon>Pseudomonadota</taxon>
        <taxon>Alphaproteobacteria</taxon>
        <taxon>Sphingomonadales</taxon>
        <taxon>Sphingomonadaceae</taxon>
        <taxon>Sphingobium</taxon>
    </lineage>
</organism>
<dbReference type="SUPFAM" id="SSF54593">
    <property type="entry name" value="Glyoxalase/Bleomycin resistance protein/Dihydroxybiphenyl dioxygenase"/>
    <property type="match status" value="2"/>
</dbReference>